<proteinExistence type="predicted"/>
<keyword evidence="2" id="KW-1185">Reference proteome</keyword>
<protein>
    <recommendedName>
        <fullName evidence="3">ASCH domain-containing protein</fullName>
    </recommendedName>
</protein>
<gene>
    <name evidence="1" type="ORF">SAMN02745218_01156</name>
</gene>
<dbReference type="Proteomes" id="UP000184196">
    <property type="component" value="Unassembled WGS sequence"/>
</dbReference>
<accession>A0A1M4XT31</accession>
<evidence type="ECO:0008006" key="3">
    <source>
        <dbReference type="Google" id="ProtNLM"/>
    </source>
</evidence>
<evidence type="ECO:0000313" key="1">
    <source>
        <dbReference type="EMBL" id="SHE96516.1"/>
    </source>
</evidence>
<dbReference type="EMBL" id="FQUW01000012">
    <property type="protein sequence ID" value="SHE96516.1"/>
    <property type="molecule type" value="Genomic_DNA"/>
</dbReference>
<evidence type="ECO:0000313" key="2">
    <source>
        <dbReference type="Proteomes" id="UP000184196"/>
    </source>
</evidence>
<name>A0A1M4XT31_9FIRM</name>
<organism evidence="1 2">
    <name type="scientific">Desulfofundulus australicus DSM 11792</name>
    <dbReference type="NCBI Taxonomy" id="1121425"/>
    <lineage>
        <taxon>Bacteria</taxon>
        <taxon>Bacillati</taxon>
        <taxon>Bacillota</taxon>
        <taxon>Clostridia</taxon>
        <taxon>Eubacteriales</taxon>
        <taxon>Peptococcaceae</taxon>
        <taxon>Desulfofundulus</taxon>
    </lineage>
</organism>
<reference evidence="2" key="1">
    <citation type="submission" date="2016-11" db="EMBL/GenBank/DDBJ databases">
        <authorList>
            <person name="Varghese N."/>
            <person name="Submissions S."/>
        </authorList>
    </citation>
    <scope>NUCLEOTIDE SEQUENCE [LARGE SCALE GENOMIC DNA]</scope>
    <source>
        <strain evidence="2">DSM 11792</strain>
    </source>
</reference>
<dbReference type="AlphaFoldDB" id="A0A1M4XT31"/>
<sequence length="68" mass="7972">MSYRAESLAHVWVIAVRRERLGNIPEGDIRNQGYSSVKAYREAFERDIQLLGPGCRMWVVEFELARQF</sequence>